<comment type="caution">
    <text evidence="1">The sequence shown here is derived from an EMBL/GenBank/DDBJ whole genome shotgun (WGS) entry which is preliminary data.</text>
</comment>
<proteinExistence type="predicted"/>
<organism evidence="1 2">
    <name type="scientific">Reticulomyxa filosa</name>
    <dbReference type="NCBI Taxonomy" id="46433"/>
    <lineage>
        <taxon>Eukaryota</taxon>
        <taxon>Sar</taxon>
        <taxon>Rhizaria</taxon>
        <taxon>Retaria</taxon>
        <taxon>Foraminifera</taxon>
        <taxon>Monothalamids</taxon>
        <taxon>Reticulomyxidae</taxon>
        <taxon>Reticulomyxa</taxon>
    </lineage>
</organism>
<name>X6N281_RETFI</name>
<accession>X6N281</accession>
<gene>
    <name evidence="1" type="ORF">RFI_17020</name>
</gene>
<protein>
    <submittedName>
        <fullName evidence="1">Uncharacterized protein</fullName>
    </submittedName>
</protein>
<dbReference type="Proteomes" id="UP000023152">
    <property type="component" value="Unassembled WGS sequence"/>
</dbReference>
<evidence type="ECO:0000313" key="2">
    <source>
        <dbReference type="Proteomes" id="UP000023152"/>
    </source>
</evidence>
<evidence type="ECO:0000313" key="1">
    <source>
        <dbReference type="EMBL" id="ETO20201.1"/>
    </source>
</evidence>
<reference evidence="1 2" key="1">
    <citation type="journal article" date="2013" name="Curr. Biol.">
        <title>The Genome of the Foraminiferan Reticulomyxa filosa.</title>
        <authorList>
            <person name="Glockner G."/>
            <person name="Hulsmann N."/>
            <person name="Schleicher M."/>
            <person name="Noegel A.A."/>
            <person name="Eichinger L."/>
            <person name="Gallinger C."/>
            <person name="Pawlowski J."/>
            <person name="Sierra R."/>
            <person name="Euteneuer U."/>
            <person name="Pillet L."/>
            <person name="Moustafa A."/>
            <person name="Platzer M."/>
            <person name="Groth M."/>
            <person name="Szafranski K."/>
            <person name="Schliwa M."/>
        </authorList>
    </citation>
    <scope>NUCLEOTIDE SEQUENCE [LARGE SCALE GENOMIC DNA]</scope>
</reference>
<keyword evidence="2" id="KW-1185">Reference proteome</keyword>
<dbReference type="EMBL" id="ASPP01012842">
    <property type="protein sequence ID" value="ETO20201.1"/>
    <property type="molecule type" value="Genomic_DNA"/>
</dbReference>
<sequence length="201" mass="22949">MNQCGIFDDKENVGDWRRTSMAAKTTATGTATVAMGMATGTATNDLAQMKKDKTQVDQIVDFNSFHRQSIKSSALHNTNNKNLLSNSIHSNDFSHVDGDGFAMGKKKRLFTLFDQTDKQHFTKKKINFFRFSPNGLFVKKNKINCQDFNFFEGGTHFKKSAPFLASLQKKKKYMIYKKKRGGKKGIYKVHLKKKKKKDLME</sequence>
<dbReference type="AlphaFoldDB" id="X6N281"/>